<name>A0AAV7PPN0_PLEWA</name>
<evidence type="ECO:0000313" key="2">
    <source>
        <dbReference type="Proteomes" id="UP001066276"/>
    </source>
</evidence>
<comment type="caution">
    <text evidence="1">The sequence shown here is derived from an EMBL/GenBank/DDBJ whole genome shotgun (WGS) entry which is preliminary data.</text>
</comment>
<evidence type="ECO:0000313" key="1">
    <source>
        <dbReference type="EMBL" id="KAJ1128980.1"/>
    </source>
</evidence>
<protein>
    <submittedName>
        <fullName evidence="1">Uncharacterized protein</fullName>
    </submittedName>
</protein>
<dbReference type="Proteomes" id="UP001066276">
    <property type="component" value="Chromosome 7"/>
</dbReference>
<accession>A0AAV7PPN0</accession>
<organism evidence="1 2">
    <name type="scientific">Pleurodeles waltl</name>
    <name type="common">Iberian ribbed newt</name>
    <dbReference type="NCBI Taxonomy" id="8319"/>
    <lineage>
        <taxon>Eukaryota</taxon>
        <taxon>Metazoa</taxon>
        <taxon>Chordata</taxon>
        <taxon>Craniata</taxon>
        <taxon>Vertebrata</taxon>
        <taxon>Euteleostomi</taxon>
        <taxon>Amphibia</taxon>
        <taxon>Batrachia</taxon>
        <taxon>Caudata</taxon>
        <taxon>Salamandroidea</taxon>
        <taxon>Salamandridae</taxon>
        <taxon>Pleurodelinae</taxon>
        <taxon>Pleurodeles</taxon>
    </lineage>
</organism>
<dbReference type="AlphaFoldDB" id="A0AAV7PPN0"/>
<gene>
    <name evidence="1" type="ORF">NDU88_007351</name>
</gene>
<dbReference type="EMBL" id="JANPWB010000011">
    <property type="protein sequence ID" value="KAJ1128980.1"/>
    <property type="molecule type" value="Genomic_DNA"/>
</dbReference>
<reference evidence="1" key="1">
    <citation type="journal article" date="2022" name="bioRxiv">
        <title>Sequencing and chromosome-scale assembly of the giantPleurodeles waltlgenome.</title>
        <authorList>
            <person name="Brown T."/>
            <person name="Elewa A."/>
            <person name="Iarovenko S."/>
            <person name="Subramanian E."/>
            <person name="Araus A.J."/>
            <person name="Petzold A."/>
            <person name="Susuki M."/>
            <person name="Suzuki K.-i.T."/>
            <person name="Hayashi T."/>
            <person name="Toyoda A."/>
            <person name="Oliveira C."/>
            <person name="Osipova E."/>
            <person name="Leigh N.D."/>
            <person name="Simon A."/>
            <person name="Yun M.H."/>
        </authorList>
    </citation>
    <scope>NUCLEOTIDE SEQUENCE</scope>
    <source>
        <strain evidence="1">20211129_DDA</strain>
        <tissue evidence="1">Liver</tissue>
    </source>
</reference>
<keyword evidence="2" id="KW-1185">Reference proteome</keyword>
<sequence>MFGDVERTSCLRYIATEIGALTDFKRMDEAACRSLFLVLPASAGLSPCTVVPDVSVPPLACAYHCAL</sequence>
<proteinExistence type="predicted"/>